<dbReference type="RefSeq" id="WP_357779984.1">
    <property type="nucleotide sequence ID" value="NZ_JBFAKC010000002.1"/>
</dbReference>
<gene>
    <name evidence="2" type="ORF">AB0I48_03595</name>
</gene>
<dbReference type="SUPFAM" id="SSF63829">
    <property type="entry name" value="Calcium-dependent phosphotriesterase"/>
    <property type="match status" value="1"/>
</dbReference>
<keyword evidence="3" id="KW-1185">Reference proteome</keyword>
<protein>
    <recommendedName>
        <fullName evidence="4">PQQ-binding-like beta-propeller repeat protein</fullName>
    </recommendedName>
</protein>
<accession>A0ABV3FMH1</accession>
<name>A0ABV3FMH1_9NOCA</name>
<dbReference type="Gene3D" id="2.130.10.10">
    <property type="entry name" value="YVTN repeat-like/Quinoprotein amine dehydrogenase"/>
    <property type="match status" value="1"/>
</dbReference>
<feature type="chain" id="PRO_5045100157" description="PQQ-binding-like beta-propeller repeat protein" evidence="1">
    <location>
        <begin position="31"/>
        <end position="501"/>
    </location>
</feature>
<evidence type="ECO:0000313" key="2">
    <source>
        <dbReference type="EMBL" id="MEV0706627.1"/>
    </source>
</evidence>
<organism evidence="2 3">
    <name type="scientific">Nocardia aurea</name>
    <dbReference type="NCBI Taxonomy" id="2144174"/>
    <lineage>
        <taxon>Bacteria</taxon>
        <taxon>Bacillati</taxon>
        <taxon>Actinomycetota</taxon>
        <taxon>Actinomycetes</taxon>
        <taxon>Mycobacteriales</taxon>
        <taxon>Nocardiaceae</taxon>
        <taxon>Nocardia</taxon>
    </lineage>
</organism>
<feature type="signal peptide" evidence="1">
    <location>
        <begin position="1"/>
        <end position="30"/>
    </location>
</feature>
<evidence type="ECO:0008006" key="4">
    <source>
        <dbReference type="Google" id="ProtNLM"/>
    </source>
</evidence>
<dbReference type="EMBL" id="JBFAKC010000002">
    <property type="protein sequence ID" value="MEV0706627.1"/>
    <property type="molecule type" value="Genomic_DNA"/>
</dbReference>
<dbReference type="InterPro" id="IPR015943">
    <property type="entry name" value="WD40/YVTN_repeat-like_dom_sf"/>
</dbReference>
<proteinExistence type="predicted"/>
<evidence type="ECO:0000313" key="3">
    <source>
        <dbReference type="Proteomes" id="UP001551695"/>
    </source>
</evidence>
<sequence length="501" mass="52156">MLGSRAARLMWITALTCTAALIGGAGSLGAAPIPSVPAGPDIPEFLGAPAVAAPISGIPPVPRHPYLAPNGDSGIHNDGWMSDSYTRPGPLGHDTRVNSMLLASECGSVAFDRAGRIVTTCLGVAPGLYLIDPNTLAVLGKHPLPGRSPLDLLKPGAFNNFGGGGYFYLDNEDRAVIGTGTGHLQVFQQTPAADGFALVRDYDLTGVLRPGETLNSALPDSNGLIWFVAKTNGVVGTVDPDTGAVRAIRLGSGEDGQIENSFAVGDSGEVYIATNRELLRFDASPDGSPLITWRVTYANSGQRKPGQVDDGTGTTPTVLPDGYVAITDNADPMNVVVYRTAPTAADREVCAVPVFAPGASATENSLIGAGRTLIVENNYGYANPRSTMLGATTTPGFARVDIDPDGNGCTLAWTNDTEAAPSVVPKLSLATGLIYTYTKGTQPTDPWYWTALDYRTGEVVWKRLSGVGFGFNNNYAGIALGPDGTAYVGTLGGLISLRDGR</sequence>
<dbReference type="Proteomes" id="UP001551695">
    <property type="component" value="Unassembled WGS sequence"/>
</dbReference>
<comment type="caution">
    <text evidence="2">The sequence shown here is derived from an EMBL/GenBank/DDBJ whole genome shotgun (WGS) entry which is preliminary data.</text>
</comment>
<reference evidence="2 3" key="1">
    <citation type="submission" date="2024-06" db="EMBL/GenBank/DDBJ databases">
        <title>The Natural Products Discovery Center: Release of the First 8490 Sequenced Strains for Exploring Actinobacteria Biosynthetic Diversity.</title>
        <authorList>
            <person name="Kalkreuter E."/>
            <person name="Kautsar S.A."/>
            <person name="Yang D."/>
            <person name="Bader C.D."/>
            <person name="Teijaro C.N."/>
            <person name="Fluegel L."/>
            <person name="Davis C.M."/>
            <person name="Simpson J.R."/>
            <person name="Lauterbach L."/>
            <person name="Steele A.D."/>
            <person name="Gui C."/>
            <person name="Meng S."/>
            <person name="Li G."/>
            <person name="Viehrig K."/>
            <person name="Ye F."/>
            <person name="Su P."/>
            <person name="Kiefer A.F."/>
            <person name="Nichols A."/>
            <person name="Cepeda A.J."/>
            <person name="Yan W."/>
            <person name="Fan B."/>
            <person name="Jiang Y."/>
            <person name="Adhikari A."/>
            <person name="Zheng C.-J."/>
            <person name="Schuster L."/>
            <person name="Cowan T.M."/>
            <person name="Smanski M.J."/>
            <person name="Chevrette M.G."/>
            <person name="De Carvalho L.P.S."/>
            <person name="Shen B."/>
        </authorList>
    </citation>
    <scope>NUCLEOTIDE SEQUENCE [LARGE SCALE GENOMIC DNA]</scope>
    <source>
        <strain evidence="2 3">NPDC050403</strain>
    </source>
</reference>
<evidence type="ECO:0000256" key="1">
    <source>
        <dbReference type="SAM" id="SignalP"/>
    </source>
</evidence>
<keyword evidence="1" id="KW-0732">Signal</keyword>